<feature type="signal peptide" evidence="3">
    <location>
        <begin position="1"/>
        <end position="19"/>
    </location>
</feature>
<dbReference type="STRING" id="56857.A0A200PQ45"/>
<feature type="region of interest" description="Disordered" evidence="2">
    <location>
        <begin position="255"/>
        <end position="288"/>
    </location>
</feature>
<evidence type="ECO:0000256" key="2">
    <source>
        <dbReference type="SAM" id="MobiDB-lite"/>
    </source>
</evidence>
<keyword evidence="1" id="KW-0175">Coiled coil</keyword>
<dbReference type="FunCoup" id="A0A200PQ45">
    <property type="interactions" value="2281"/>
</dbReference>
<evidence type="ECO:0000313" key="5">
    <source>
        <dbReference type="Proteomes" id="UP000195402"/>
    </source>
</evidence>
<dbReference type="InParanoid" id="A0A200PQ45"/>
<dbReference type="AlphaFoldDB" id="A0A200PQ45"/>
<evidence type="ECO:0000313" key="4">
    <source>
        <dbReference type="EMBL" id="OVA00332.1"/>
    </source>
</evidence>
<sequence length="324" mass="37376">MAGFLVLIPSLLFIILSLSKITPVIPHLQDSQMICKDNTNPLICEIQEMKLKISRLESILEESMGSLNTKIHNLEEKEKLIEKMDDKIDFLQTELINLKKDSTYAVERVNALEEEVRLLWAASRKNNFDLHSLESKVQDTEINLEVVASEVEKIGSIVTEQWIQIRQLDQALQVTEMRILRVQSKTGSTRCTFLKFIKDFSVLHHPKLHRVLDLVFVGKKSFLGSYMSQALYQFKRIVSAAQRYHHEVYRRASGTAQNLERERAGRDWPRKGRRRKKKQRGSEFDAPPPKVSCATLFQTRALKLVTGSGSTMDLFVKPMMKNYL</sequence>
<feature type="chain" id="PRO_5013210611" evidence="3">
    <location>
        <begin position="20"/>
        <end position="324"/>
    </location>
</feature>
<dbReference type="EMBL" id="MVGT01004338">
    <property type="protein sequence ID" value="OVA00332.1"/>
    <property type="molecule type" value="Genomic_DNA"/>
</dbReference>
<accession>A0A200PQ45</accession>
<keyword evidence="3" id="KW-0732">Signal</keyword>
<dbReference type="OrthoDB" id="679141at2759"/>
<dbReference type="PANTHER" id="PTHR34360">
    <property type="entry name" value="OS08G0519400 PROTEIN"/>
    <property type="match status" value="1"/>
</dbReference>
<feature type="compositionally biased region" description="Basic and acidic residues" evidence="2">
    <location>
        <begin position="259"/>
        <end position="270"/>
    </location>
</feature>
<name>A0A200PQ45_MACCD</name>
<evidence type="ECO:0000256" key="1">
    <source>
        <dbReference type="SAM" id="Coils"/>
    </source>
</evidence>
<feature type="coiled-coil region" evidence="1">
    <location>
        <begin position="67"/>
        <end position="101"/>
    </location>
</feature>
<proteinExistence type="predicted"/>
<evidence type="ECO:0000256" key="3">
    <source>
        <dbReference type="SAM" id="SignalP"/>
    </source>
</evidence>
<keyword evidence="5" id="KW-1185">Reference proteome</keyword>
<reference evidence="4 5" key="1">
    <citation type="journal article" date="2017" name="Mol. Plant">
        <title>The Genome of Medicinal Plant Macleaya cordata Provides New Insights into Benzylisoquinoline Alkaloids Metabolism.</title>
        <authorList>
            <person name="Liu X."/>
            <person name="Liu Y."/>
            <person name="Huang P."/>
            <person name="Ma Y."/>
            <person name="Qing Z."/>
            <person name="Tang Q."/>
            <person name="Cao H."/>
            <person name="Cheng P."/>
            <person name="Zheng Y."/>
            <person name="Yuan Z."/>
            <person name="Zhou Y."/>
            <person name="Liu J."/>
            <person name="Tang Z."/>
            <person name="Zhuo Y."/>
            <person name="Zhang Y."/>
            <person name="Yu L."/>
            <person name="Huang J."/>
            <person name="Yang P."/>
            <person name="Peng Q."/>
            <person name="Zhang J."/>
            <person name="Jiang W."/>
            <person name="Zhang Z."/>
            <person name="Lin K."/>
            <person name="Ro D.K."/>
            <person name="Chen X."/>
            <person name="Xiong X."/>
            <person name="Shang Y."/>
            <person name="Huang S."/>
            <person name="Zeng J."/>
        </authorList>
    </citation>
    <scope>NUCLEOTIDE SEQUENCE [LARGE SCALE GENOMIC DNA]</scope>
    <source>
        <strain evidence="5">cv. BLH2017</strain>
        <tissue evidence="4">Root</tissue>
    </source>
</reference>
<dbReference type="Proteomes" id="UP000195402">
    <property type="component" value="Unassembled WGS sequence"/>
</dbReference>
<dbReference type="PANTHER" id="PTHR34360:SF2">
    <property type="entry name" value="MYOSIN HEAVY CHAIN-LIKE PROTEIN"/>
    <property type="match status" value="1"/>
</dbReference>
<gene>
    <name evidence="4" type="ORF">BVC80_1183g19</name>
</gene>
<dbReference type="OMA" id="LHARECE"/>
<organism evidence="4 5">
    <name type="scientific">Macleaya cordata</name>
    <name type="common">Five-seeded plume-poppy</name>
    <name type="synonym">Bocconia cordata</name>
    <dbReference type="NCBI Taxonomy" id="56857"/>
    <lineage>
        <taxon>Eukaryota</taxon>
        <taxon>Viridiplantae</taxon>
        <taxon>Streptophyta</taxon>
        <taxon>Embryophyta</taxon>
        <taxon>Tracheophyta</taxon>
        <taxon>Spermatophyta</taxon>
        <taxon>Magnoliopsida</taxon>
        <taxon>Ranunculales</taxon>
        <taxon>Papaveraceae</taxon>
        <taxon>Papaveroideae</taxon>
        <taxon>Macleaya</taxon>
    </lineage>
</organism>
<comment type="caution">
    <text evidence="4">The sequence shown here is derived from an EMBL/GenBank/DDBJ whole genome shotgun (WGS) entry which is preliminary data.</text>
</comment>
<protein>
    <submittedName>
        <fullName evidence="4">Uncharacterized protein</fullName>
    </submittedName>
</protein>